<dbReference type="SUPFAM" id="SSF52166">
    <property type="entry name" value="Ribosomal protein L4"/>
    <property type="match status" value="1"/>
</dbReference>
<keyword evidence="3 6" id="KW-0694">RNA-binding</keyword>
<dbReference type="PROSITE" id="PS00939">
    <property type="entry name" value="RIBOSOMAL_L1E"/>
    <property type="match status" value="1"/>
</dbReference>
<evidence type="ECO:0000256" key="1">
    <source>
        <dbReference type="ARBA" id="ARBA00010528"/>
    </source>
</evidence>
<name>A0A075WI87_ARCFL</name>
<comment type="function">
    <text evidence="6">Forms part of the polypeptide exit tunnel.</text>
</comment>
<dbReference type="InterPro" id="IPR002136">
    <property type="entry name" value="Ribosomal_uL4"/>
</dbReference>
<dbReference type="InterPro" id="IPR045240">
    <property type="entry name" value="Ribosomal_uL4_euk/arch"/>
</dbReference>
<dbReference type="GO" id="GO:0003735">
    <property type="term" value="F:structural constituent of ribosome"/>
    <property type="evidence" value="ECO:0007669"/>
    <property type="project" value="InterPro"/>
</dbReference>
<evidence type="ECO:0000313" key="8">
    <source>
        <dbReference type="Proteomes" id="UP000028501"/>
    </source>
</evidence>
<comment type="similarity">
    <text evidence="1 6">Belongs to the universal ribosomal protein uL4 family.</text>
</comment>
<dbReference type="GO" id="GO:0005840">
    <property type="term" value="C:ribosome"/>
    <property type="evidence" value="ECO:0007669"/>
    <property type="project" value="UniProtKB-KW"/>
</dbReference>
<protein>
    <recommendedName>
        <fullName evidence="6">Large ribosomal subunit protein uL4</fullName>
    </recommendedName>
</protein>
<dbReference type="Pfam" id="PF00573">
    <property type="entry name" value="Ribosomal_L4"/>
    <property type="match status" value="1"/>
</dbReference>
<evidence type="ECO:0000256" key="3">
    <source>
        <dbReference type="ARBA" id="ARBA00022884"/>
    </source>
</evidence>
<evidence type="ECO:0000256" key="6">
    <source>
        <dbReference type="HAMAP-Rule" id="MF_01328"/>
    </source>
</evidence>
<dbReference type="InterPro" id="IPR019970">
    <property type="entry name" value="Ribosomall_uL4-arc"/>
</dbReference>
<dbReference type="GO" id="GO:0019843">
    <property type="term" value="F:rRNA binding"/>
    <property type="evidence" value="ECO:0007669"/>
    <property type="project" value="UniProtKB-UniRule"/>
</dbReference>
<proteinExistence type="inferred from homology"/>
<keyword evidence="5 6" id="KW-0687">Ribonucleoprotein</keyword>
<organism evidence="7 8">
    <name type="scientific">Archaeoglobus fulgidus DSM 8774</name>
    <dbReference type="NCBI Taxonomy" id="1344584"/>
    <lineage>
        <taxon>Archaea</taxon>
        <taxon>Methanobacteriati</taxon>
        <taxon>Methanobacteriota</taxon>
        <taxon>Archaeoglobi</taxon>
        <taxon>Archaeoglobales</taxon>
        <taxon>Archaeoglobaceae</taxon>
        <taxon>Archaeoglobus</taxon>
    </lineage>
</organism>
<comment type="subunit">
    <text evidence="6">Part of the 50S ribosomal subunit.</text>
</comment>
<evidence type="ECO:0000313" key="7">
    <source>
        <dbReference type="EMBL" id="AIG98919.1"/>
    </source>
</evidence>
<comment type="function">
    <text evidence="6">One of the primary rRNA binding proteins, this protein initially binds near the 5'-end of the 23S rRNA. It is important during the early stages of 50S assembly. It makes multiple contacts with different domains of the 23S rRNA in the assembled 50S subunit and ribosome.</text>
</comment>
<evidence type="ECO:0000256" key="4">
    <source>
        <dbReference type="ARBA" id="ARBA00022980"/>
    </source>
</evidence>
<dbReference type="HOGENOM" id="CLU_026535_0_0_2"/>
<dbReference type="HAMAP" id="MF_01328_A">
    <property type="entry name" value="Ribosomal_uL4_A"/>
    <property type="match status" value="1"/>
</dbReference>
<keyword evidence="4 6" id="KW-0689">Ribosomal protein</keyword>
<dbReference type="KEGG" id="afg:AFULGI_00021830"/>
<reference evidence="7 8" key="1">
    <citation type="submission" date="2013-07" db="EMBL/GenBank/DDBJ databases">
        <title>Genome of Archaeoglobus fulgidus.</title>
        <authorList>
            <person name="Fiebig A."/>
            <person name="Birkeland N.-K."/>
        </authorList>
    </citation>
    <scope>NUCLEOTIDE SEQUENCE [LARGE SCALE GENOMIC DNA]</scope>
    <source>
        <strain evidence="7 8">DSM 8774</strain>
    </source>
</reference>
<keyword evidence="2 6" id="KW-0699">rRNA-binding</keyword>
<dbReference type="NCBIfam" id="TIGR03672">
    <property type="entry name" value="rpl4p_arch"/>
    <property type="match status" value="1"/>
</dbReference>
<evidence type="ECO:0000256" key="5">
    <source>
        <dbReference type="ARBA" id="ARBA00023274"/>
    </source>
</evidence>
<dbReference type="Proteomes" id="UP000028501">
    <property type="component" value="Chromosome"/>
</dbReference>
<accession>A0A075WI87</accession>
<dbReference type="InterPro" id="IPR013000">
    <property type="entry name" value="Ribosomal_uL4_euk/arc_CS"/>
</dbReference>
<evidence type="ECO:0000256" key="2">
    <source>
        <dbReference type="ARBA" id="ARBA00022730"/>
    </source>
</evidence>
<gene>
    <name evidence="6" type="primary">rpl4</name>
    <name evidence="7" type="ORF">AFULGI_00021830</name>
</gene>
<dbReference type="AlphaFoldDB" id="A0A075WI87"/>
<dbReference type="EMBL" id="CP006577">
    <property type="protein sequence ID" value="AIG98919.1"/>
    <property type="molecule type" value="Genomic_DNA"/>
</dbReference>
<dbReference type="InterPro" id="IPR023574">
    <property type="entry name" value="Ribosomal_uL4_dom_sf"/>
</dbReference>
<dbReference type="PANTHER" id="PTHR19431">
    <property type="entry name" value="60S RIBOSOMAL PROTEIN L4"/>
    <property type="match status" value="1"/>
</dbReference>
<dbReference type="Gene3D" id="3.40.1370.10">
    <property type="match status" value="1"/>
</dbReference>
<dbReference type="GO" id="GO:1990904">
    <property type="term" value="C:ribonucleoprotein complex"/>
    <property type="evidence" value="ECO:0007669"/>
    <property type="project" value="UniProtKB-KW"/>
</dbReference>
<dbReference type="GO" id="GO:0006412">
    <property type="term" value="P:translation"/>
    <property type="evidence" value="ECO:0007669"/>
    <property type="project" value="UniProtKB-UniRule"/>
</dbReference>
<sequence>MIMKAKVLNLKGEVTEEIELPEVFAEEFRPDIIKRAVLALQSHRRQPYGPNPLSGVDYSWENWGPGHGYARVPRWKLGRRAVVVPQAVGGRRAHPPKPERKWAEKINKKEMRKALKSAIAATANEELVRQRSHVFEGELPKVVSNELESVKRTKDVAEVFRAIGVYADVERAKERKRYRAGRGKMRGRRYVKKKSVLLVVGKDDGVVKAAKNLPGVDAVVVKDLNVELLAPGCHPGRLTVWTKSAVEYLGEWLC</sequence>